<dbReference type="SUPFAM" id="SSF54980">
    <property type="entry name" value="EF-G C-terminal domain-like"/>
    <property type="match status" value="2"/>
</dbReference>
<dbReference type="InterPro" id="IPR014721">
    <property type="entry name" value="Ribsml_uS5_D2-typ_fold_subgr"/>
</dbReference>
<dbReference type="Gene3D" id="2.40.30.10">
    <property type="entry name" value="Translation factors"/>
    <property type="match status" value="1"/>
</dbReference>
<keyword evidence="2" id="KW-0648">Protein biosynthesis</keyword>
<dbReference type="SMART" id="SM00889">
    <property type="entry name" value="EFG_IV"/>
    <property type="match status" value="1"/>
</dbReference>
<dbReference type="RefSeq" id="WP_067589256.1">
    <property type="nucleotide sequence ID" value="NZ_JABMCZ010000004.1"/>
</dbReference>
<dbReference type="Gene3D" id="3.30.230.10">
    <property type="match status" value="1"/>
</dbReference>
<dbReference type="SUPFAM" id="SSF50447">
    <property type="entry name" value="Translation proteins"/>
    <property type="match status" value="1"/>
</dbReference>
<dbReference type="NCBIfam" id="TIGR00231">
    <property type="entry name" value="small_GTP"/>
    <property type="match status" value="1"/>
</dbReference>
<keyword evidence="6" id="KW-1185">Reference proteome</keyword>
<dbReference type="PANTHER" id="PTHR43261:SF1">
    <property type="entry name" value="RIBOSOME-RELEASING FACTOR 2, MITOCHONDRIAL"/>
    <property type="match status" value="1"/>
</dbReference>
<dbReference type="InterPro" id="IPR020568">
    <property type="entry name" value="Ribosomal_Su5_D2-typ_SF"/>
</dbReference>
<dbReference type="AlphaFoldDB" id="A0A164M104"/>
<dbReference type="GO" id="GO:0032790">
    <property type="term" value="P:ribosome disassembly"/>
    <property type="evidence" value="ECO:0007669"/>
    <property type="project" value="TreeGrafter"/>
</dbReference>
<dbReference type="InterPro" id="IPR000795">
    <property type="entry name" value="T_Tr_GTP-bd_dom"/>
</dbReference>
<keyword evidence="3" id="KW-0342">GTP-binding</keyword>
<dbReference type="GO" id="GO:0003924">
    <property type="term" value="F:GTPase activity"/>
    <property type="evidence" value="ECO:0007669"/>
    <property type="project" value="InterPro"/>
</dbReference>
<evidence type="ECO:0000259" key="4">
    <source>
        <dbReference type="PROSITE" id="PS51722"/>
    </source>
</evidence>
<gene>
    <name evidence="5" type="ORF">AWN90_29705</name>
</gene>
<dbReference type="PRINTS" id="PR01037">
    <property type="entry name" value="TCRTETOQM"/>
</dbReference>
<evidence type="ECO:0000313" key="5">
    <source>
        <dbReference type="EMBL" id="KZM72925.1"/>
    </source>
</evidence>
<evidence type="ECO:0000256" key="3">
    <source>
        <dbReference type="ARBA" id="ARBA00023134"/>
    </source>
</evidence>
<dbReference type="Gene3D" id="3.40.50.300">
    <property type="entry name" value="P-loop containing nucleotide triphosphate hydrolases"/>
    <property type="match status" value="1"/>
</dbReference>
<dbReference type="InterPro" id="IPR009000">
    <property type="entry name" value="Transl_B-barrel_sf"/>
</dbReference>
<dbReference type="Proteomes" id="UP000076512">
    <property type="component" value="Unassembled WGS sequence"/>
</dbReference>
<dbReference type="GO" id="GO:0005525">
    <property type="term" value="F:GTP binding"/>
    <property type="evidence" value="ECO:0007669"/>
    <property type="project" value="UniProtKB-KW"/>
</dbReference>
<dbReference type="InterPro" id="IPR031157">
    <property type="entry name" value="G_TR_CS"/>
</dbReference>
<dbReference type="InterPro" id="IPR005517">
    <property type="entry name" value="Transl_elong_EFG/EF2_IV"/>
</dbReference>
<dbReference type="InterPro" id="IPR000640">
    <property type="entry name" value="EFG_V-like"/>
</dbReference>
<dbReference type="Gene3D" id="3.30.70.870">
    <property type="entry name" value="Elongation Factor G (Translational Gtpase), domain 3"/>
    <property type="match status" value="1"/>
</dbReference>
<dbReference type="PROSITE" id="PS00301">
    <property type="entry name" value="G_TR_1"/>
    <property type="match status" value="1"/>
</dbReference>
<dbReference type="PROSITE" id="PS51722">
    <property type="entry name" value="G_TR_2"/>
    <property type="match status" value="1"/>
</dbReference>
<dbReference type="Pfam" id="PF03764">
    <property type="entry name" value="EFG_IV"/>
    <property type="match status" value="1"/>
</dbReference>
<dbReference type="SUPFAM" id="SSF52540">
    <property type="entry name" value="P-loop containing nucleoside triphosphate hydrolases"/>
    <property type="match status" value="1"/>
</dbReference>
<dbReference type="PANTHER" id="PTHR43261">
    <property type="entry name" value="TRANSLATION ELONGATION FACTOR G-RELATED"/>
    <property type="match status" value="1"/>
</dbReference>
<feature type="domain" description="Tr-type G" evidence="4">
    <location>
        <begin position="4"/>
        <end position="255"/>
    </location>
</feature>
<keyword evidence="1" id="KW-0547">Nucleotide-binding</keyword>
<proteinExistence type="predicted"/>
<sequence>MPIDRTRNIGILAHVDAGKTSLTERLLFDTGAIDRLGSVDAGTTRTDTGTIERQRGITVRSAVESFRVGDTQVNVIDTPGHPDFVAEVDRVLGVLDAAVLVVSAVEGVQAHTRVLMRTVREIRLPVLIFVNKIDRGGARYGSLLSELRKTVAPHLLSMTAVTGIGSGAARALPRSLDDPAFAADTAEALADLDDTVLARVVDGPALTPHELRAALAEHTNAGALHPVYFGSARTGAGVAALVDALTGLPGPAISTDTVARGTVFAIDRDRSGGKTAYLRLFSGTVGPRDTLTVERDEPEGRTRFPVRPTGLRVVGSAGNRLHAGQIGALTGVDAVRVGDRLADPSETGTRRPYFATPTLRSVVRTRDGDAARVHAALRQLAERDTFLRVRTEPDGATSVLLYGEIQREIIAATLADEYGLEVSFDAARIDCIERVTGTGIAVEEMGYRAPGPHGFWATVGLRVAPAPLGSGNAFDYETELGALPRALHTAIEETVHAALRRGPAGWPVRDCTVTLVRSGFAAPLSTAADFRSLTPIVLAQALRRAGTRVHEPTHAFDIAVPADTFAAVTALLATLEAEIDTTADGPAGWTITGTIPARTVRAAQQRLPGRTRGEGVWWSRPDGYRPVRPA</sequence>
<evidence type="ECO:0000256" key="2">
    <source>
        <dbReference type="ARBA" id="ARBA00022917"/>
    </source>
</evidence>
<dbReference type="EMBL" id="LWGR01000007">
    <property type="protein sequence ID" value="KZM72925.1"/>
    <property type="molecule type" value="Genomic_DNA"/>
</dbReference>
<dbReference type="InterPro" id="IPR035647">
    <property type="entry name" value="EFG_III/V"/>
</dbReference>
<organism evidence="5 6">
    <name type="scientific">Nocardia terpenica</name>
    <dbReference type="NCBI Taxonomy" id="455432"/>
    <lineage>
        <taxon>Bacteria</taxon>
        <taxon>Bacillati</taxon>
        <taxon>Actinomycetota</taxon>
        <taxon>Actinomycetes</taxon>
        <taxon>Mycobacteriales</taxon>
        <taxon>Nocardiaceae</taxon>
        <taxon>Nocardia</taxon>
    </lineage>
</organism>
<dbReference type="InterPro" id="IPR027417">
    <property type="entry name" value="P-loop_NTPase"/>
</dbReference>
<dbReference type="InterPro" id="IPR005225">
    <property type="entry name" value="Small_GTP-bd"/>
</dbReference>
<evidence type="ECO:0000256" key="1">
    <source>
        <dbReference type="ARBA" id="ARBA00022741"/>
    </source>
</evidence>
<protein>
    <submittedName>
        <fullName evidence="5">GTP-binding protein</fullName>
    </submittedName>
</protein>
<dbReference type="Pfam" id="PF00009">
    <property type="entry name" value="GTP_EFTU"/>
    <property type="match status" value="1"/>
</dbReference>
<evidence type="ECO:0000313" key="6">
    <source>
        <dbReference type="Proteomes" id="UP000076512"/>
    </source>
</evidence>
<comment type="caution">
    <text evidence="5">The sequence shown here is derived from an EMBL/GenBank/DDBJ whole genome shotgun (WGS) entry which is preliminary data.</text>
</comment>
<reference evidence="5 6" key="1">
    <citation type="submission" date="2016-04" db="EMBL/GenBank/DDBJ databases">
        <authorList>
            <person name="Evans L.H."/>
            <person name="Alamgir A."/>
            <person name="Owens N."/>
            <person name="Weber N.D."/>
            <person name="Virtaneva K."/>
            <person name="Barbian K."/>
            <person name="Babar A."/>
            <person name="Rosenke K."/>
        </authorList>
    </citation>
    <scope>NUCLEOTIDE SEQUENCE [LARGE SCALE GENOMIC DNA]</scope>
    <source>
        <strain evidence="5 6">IFM 0406</strain>
    </source>
</reference>
<dbReference type="Pfam" id="PF00679">
    <property type="entry name" value="EFG_C"/>
    <property type="match status" value="1"/>
</dbReference>
<dbReference type="OrthoDB" id="9801472at2"/>
<dbReference type="STRING" id="455432.AWN90_29705"/>
<dbReference type="PRINTS" id="PR00315">
    <property type="entry name" value="ELONGATNFCT"/>
</dbReference>
<dbReference type="SUPFAM" id="SSF54211">
    <property type="entry name" value="Ribosomal protein S5 domain 2-like"/>
    <property type="match status" value="1"/>
</dbReference>
<name>A0A164M104_9NOCA</name>
<accession>A0A164M104</accession>
<dbReference type="GO" id="GO:0006412">
    <property type="term" value="P:translation"/>
    <property type="evidence" value="ECO:0007669"/>
    <property type="project" value="UniProtKB-KW"/>
</dbReference>